<dbReference type="EMBL" id="KZ678372">
    <property type="protein sequence ID" value="PSS05200.1"/>
    <property type="molecule type" value="Genomic_DNA"/>
</dbReference>
<evidence type="ECO:0000256" key="7">
    <source>
        <dbReference type="ARBA" id="ARBA00022989"/>
    </source>
</evidence>
<keyword evidence="11 12" id="KW-0275">Fatty acid biosynthesis</keyword>
<evidence type="ECO:0000256" key="10">
    <source>
        <dbReference type="ARBA" id="ARBA00023136"/>
    </source>
</evidence>
<accession>A0A2T3ANJ4</accession>
<evidence type="ECO:0000256" key="6">
    <source>
        <dbReference type="ARBA" id="ARBA00022857"/>
    </source>
</evidence>
<keyword evidence="9 12" id="KW-0443">Lipid metabolism</keyword>
<dbReference type="AlphaFoldDB" id="A0A2T3ANJ4"/>
<dbReference type="PANTHER" id="PTHR43086">
    <property type="entry name" value="VERY-LONG-CHAIN 3-OXOOACYL-COA REDUCTASE"/>
    <property type="match status" value="1"/>
</dbReference>
<evidence type="ECO:0000256" key="1">
    <source>
        <dbReference type="ARBA" id="ARBA00005194"/>
    </source>
</evidence>
<reference evidence="14 15" key="1">
    <citation type="journal article" date="2018" name="Mycol. Prog.">
        <title>Coniella lustricola, a new species from submerged detritus.</title>
        <authorList>
            <person name="Raudabaugh D.B."/>
            <person name="Iturriaga T."/>
            <person name="Carver A."/>
            <person name="Mondo S."/>
            <person name="Pangilinan J."/>
            <person name="Lipzen A."/>
            <person name="He G."/>
            <person name="Amirebrahimi M."/>
            <person name="Grigoriev I.V."/>
            <person name="Miller A.N."/>
        </authorList>
    </citation>
    <scope>NUCLEOTIDE SEQUENCE [LARGE SCALE GENOMIC DNA]</scope>
    <source>
        <strain evidence="14 15">B22-T-1</strain>
    </source>
</reference>
<dbReference type="EC" id="1.1.1.330" evidence="12"/>
<comment type="subcellular location">
    <subcellularLocation>
        <location evidence="12">Endoplasmic reticulum membrane</location>
        <topology evidence="12">Single-pass membrane protein</topology>
    </subcellularLocation>
</comment>
<comment type="catalytic activity">
    <reaction evidence="12">
        <text>a very-long-chain (3R)-3-hydroxyacyl-CoA + NADP(+) = a very-long-chain 3-oxoacyl-CoA + NADPH + H(+)</text>
        <dbReference type="Rhea" id="RHEA:48680"/>
        <dbReference type="ChEBI" id="CHEBI:15378"/>
        <dbReference type="ChEBI" id="CHEBI:57783"/>
        <dbReference type="ChEBI" id="CHEBI:58349"/>
        <dbReference type="ChEBI" id="CHEBI:85440"/>
        <dbReference type="ChEBI" id="CHEBI:90725"/>
        <dbReference type="EC" id="1.1.1.330"/>
    </reaction>
</comment>
<gene>
    <name evidence="14" type="ORF">BD289DRAFT_419735</name>
</gene>
<dbReference type="UniPathway" id="UPA00094"/>
<evidence type="ECO:0000256" key="12">
    <source>
        <dbReference type="HAMAP-Rule" id="MF_03107"/>
    </source>
</evidence>
<comment type="function">
    <text evidence="12">Component of the microsomal membrane bound fatty acid elongation system, which produces the 26-carbon very long-chain fatty acids (VLCFA) from palmitate. Catalyzes the reduction of the 3-ketoacyl-CoA intermediate that is formed in each cycle of fatty acid elongation. VLCFAs serve as precursors for ceramide and sphingolipids.</text>
</comment>
<dbReference type="InterPro" id="IPR020904">
    <property type="entry name" value="Sc_DH/Rdtase_CS"/>
</dbReference>
<dbReference type="InterPro" id="IPR002347">
    <property type="entry name" value="SDR_fam"/>
</dbReference>
<dbReference type="PRINTS" id="PR00081">
    <property type="entry name" value="GDHRDH"/>
</dbReference>
<dbReference type="FunCoup" id="A0A2T3ANJ4">
    <property type="interactions" value="676"/>
</dbReference>
<evidence type="ECO:0000256" key="13">
    <source>
        <dbReference type="SAM" id="Phobius"/>
    </source>
</evidence>
<dbReference type="GO" id="GO:0045703">
    <property type="term" value="F:ketoreductase activity"/>
    <property type="evidence" value="ECO:0007669"/>
    <property type="project" value="UniProtKB-UniRule"/>
</dbReference>
<feature type="active site" description="Proton acceptor" evidence="12">
    <location>
        <position position="205"/>
    </location>
</feature>
<evidence type="ECO:0000256" key="11">
    <source>
        <dbReference type="ARBA" id="ARBA00023160"/>
    </source>
</evidence>
<keyword evidence="4 12" id="KW-0256">Endoplasmic reticulum</keyword>
<feature type="binding site" evidence="12">
    <location>
        <position position="192"/>
    </location>
    <ligand>
        <name>substrate</name>
    </ligand>
</feature>
<keyword evidence="6 12" id="KW-0521">NADP</keyword>
<dbReference type="PROSITE" id="PS00061">
    <property type="entry name" value="ADH_SHORT"/>
    <property type="match status" value="1"/>
</dbReference>
<dbReference type="CDD" id="cd05356">
    <property type="entry name" value="17beta-HSD1_like_SDR_c"/>
    <property type="match status" value="1"/>
</dbReference>
<dbReference type="HAMAP" id="MF_03107">
    <property type="entry name" value="3_ketoreductase"/>
    <property type="match status" value="1"/>
</dbReference>
<dbReference type="Proteomes" id="UP000241462">
    <property type="component" value="Unassembled WGS sequence"/>
</dbReference>
<dbReference type="STRING" id="2025994.A0A2T3ANJ4"/>
<dbReference type="GO" id="GO:0030148">
    <property type="term" value="P:sphingolipid biosynthetic process"/>
    <property type="evidence" value="ECO:0007669"/>
    <property type="project" value="UniProtKB-ARBA"/>
</dbReference>
<dbReference type="OrthoDB" id="5545019at2759"/>
<comment type="similarity">
    <text evidence="12">Belongs to the short-chain dehydrogenases/reductases (SDR) family.</text>
</comment>
<name>A0A2T3ANJ4_9PEZI</name>
<dbReference type="GO" id="GO:0141040">
    <property type="term" value="F:very-long-chain 3-oxoacyl-CoA reductase activity"/>
    <property type="evidence" value="ECO:0007669"/>
    <property type="project" value="UniProtKB-EC"/>
</dbReference>
<keyword evidence="3 12" id="KW-0812">Transmembrane</keyword>
<dbReference type="InterPro" id="IPR027533">
    <property type="entry name" value="3_ketoreductase_fungal"/>
</dbReference>
<organism evidence="14 15">
    <name type="scientific">Coniella lustricola</name>
    <dbReference type="NCBI Taxonomy" id="2025994"/>
    <lineage>
        <taxon>Eukaryota</taxon>
        <taxon>Fungi</taxon>
        <taxon>Dikarya</taxon>
        <taxon>Ascomycota</taxon>
        <taxon>Pezizomycotina</taxon>
        <taxon>Sordariomycetes</taxon>
        <taxon>Sordariomycetidae</taxon>
        <taxon>Diaporthales</taxon>
        <taxon>Schizoparmaceae</taxon>
        <taxon>Coniella</taxon>
    </lineage>
</organism>
<comment type="pathway">
    <text evidence="1">Lipid metabolism; fatty acid biosynthesis.</text>
</comment>
<dbReference type="SUPFAM" id="SSF51735">
    <property type="entry name" value="NAD(P)-binding Rossmann-fold domains"/>
    <property type="match status" value="1"/>
</dbReference>
<dbReference type="PIRSF" id="PIRSF000126">
    <property type="entry name" value="11-beta-HSD1"/>
    <property type="match status" value="1"/>
</dbReference>
<keyword evidence="15" id="KW-1185">Reference proteome</keyword>
<keyword evidence="10 12" id="KW-0472">Membrane</keyword>
<keyword evidence="2 12" id="KW-0444">Lipid biosynthesis</keyword>
<dbReference type="InterPro" id="IPR036291">
    <property type="entry name" value="NAD(P)-bd_dom_sf"/>
</dbReference>
<dbReference type="PANTHER" id="PTHR43086:SF2">
    <property type="entry name" value="HYDROXYSTEROID DEHYDROGENASE-LIKE PROTEIN 1"/>
    <property type="match status" value="1"/>
</dbReference>
<dbReference type="Gene3D" id="3.40.50.720">
    <property type="entry name" value="NAD(P)-binding Rossmann-like Domain"/>
    <property type="match status" value="1"/>
</dbReference>
<evidence type="ECO:0000313" key="15">
    <source>
        <dbReference type="Proteomes" id="UP000241462"/>
    </source>
</evidence>
<evidence type="ECO:0000256" key="5">
    <source>
        <dbReference type="ARBA" id="ARBA00022832"/>
    </source>
</evidence>
<keyword evidence="8 12" id="KW-0560">Oxidoreductase</keyword>
<dbReference type="Pfam" id="PF00106">
    <property type="entry name" value="adh_short"/>
    <property type="match status" value="1"/>
</dbReference>
<protein>
    <recommendedName>
        <fullName evidence="12">Very-long-chain 3-oxoacyl-CoA reductase</fullName>
        <ecNumber evidence="12">1.1.1.330</ecNumber>
    </recommendedName>
    <alternativeName>
        <fullName evidence="12">3-ketoacyl-CoA reductase</fullName>
        <shortName evidence="12">3-ketoreductase</shortName>
        <shortName evidence="12">KAR</shortName>
    </alternativeName>
    <alternativeName>
        <fullName evidence="12">Microsomal beta-keto-reductase</fullName>
    </alternativeName>
</protein>
<evidence type="ECO:0000256" key="4">
    <source>
        <dbReference type="ARBA" id="ARBA00022824"/>
    </source>
</evidence>
<dbReference type="GO" id="GO:0030497">
    <property type="term" value="P:fatty acid elongation"/>
    <property type="evidence" value="ECO:0007669"/>
    <property type="project" value="UniProtKB-UniRule"/>
</dbReference>
<evidence type="ECO:0000256" key="8">
    <source>
        <dbReference type="ARBA" id="ARBA00023002"/>
    </source>
</evidence>
<evidence type="ECO:0000256" key="3">
    <source>
        <dbReference type="ARBA" id="ARBA00022692"/>
    </source>
</evidence>
<keyword evidence="5 12" id="KW-0276">Fatty acid metabolism</keyword>
<evidence type="ECO:0000256" key="9">
    <source>
        <dbReference type="ARBA" id="ARBA00023098"/>
    </source>
</evidence>
<sequence length="328" mass="35687">MAGIADVIASIPQPVQWGLIGLGAFVLASRVLSYVWLILELFILSGTNLRKYGPKGSWAVVTGASDGLGKEYAKQLAAKGFNVVLVSRTESKLEALASELSSVQTKILAMDFSQDSEADYARLAELVEGLDVAVLINNVGQSHSIPTPFISTEKKELQDIVTINCLGTLKTTQLIAPGMVQRKRGLILTMGSFSGWMPIPYLATYSGSKAFLQHWSAALAGELKESNVDVYIVLSWLVCSAMSKVRRPSMNVPTPGPFVKAALSKIGTGSTQNMAYSYTPWWTHALVVWWIEKTIGFGSKIGIHFNLQSHKDIRARALRKAAREAKKA</sequence>
<feature type="transmembrane region" description="Helical" evidence="13">
    <location>
        <begin position="20"/>
        <end position="44"/>
    </location>
</feature>
<proteinExistence type="inferred from homology"/>
<dbReference type="InParanoid" id="A0A2T3ANJ4"/>
<dbReference type="GO" id="GO:0005789">
    <property type="term" value="C:endoplasmic reticulum membrane"/>
    <property type="evidence" value="ECO:0007669"/>
    <property type="project" value="UniProtKB-SubCell"/>
</dbReference>
<dbReference type="FunFam" id="3.40.50.720:FF:000317">
    <property type="entry name" value="Very-long-chain 3-oxoacyl-CoA reductase"/>
    <property type="match status" value="1"/>
</dbReference>
<keyword evidence="7 12" id="KW-1133">Transmembrane helix</keyword>
<evidence type="ECO:0000256" key="2">
    <source>
        <dbReference type="ARBA" id="ARBA00022516"/>
    </source>
</evidence>
<evidence type="ECO:0000313" key="14">
    <source>
        <dbReference type="EMBL" id="PSS05200.1"/>
    </source>
</evidence>